<evidence type="ECO:0000256" key="1">
    <source>
        <dbReference type="SAM" id="MobiDB-lite"/>
    </source>
</evidence>
<comment type="caution">
    <text evidence="2">The sequence shown here is derived from an EMBL/GenBank/DDBJ whole genome shotgun (WGS) entry which is preliminary data.</text>
</comment>
<evidence type="ECO:0000313" key="3">
    <source>
        <dbReference type="Proteomes" id="UP000494206"/>
    </source>
</evidence>
<organism evidence="2 3">
    <name type="scientific">Caenorhabditis bovis</name>
    <dbReference type="NCBI Taxonomy" id="2654633"/>
    <lineage>
        <taxon>Eukaryota</taxon>
        <taxon>Metazoa</taxon>
        <taxon>Ecdysozoa</taxon>
        <taxon>Nematoda</taxon>
        <taxon>Chromadorea</taxon>
        <taxon>Rhabditida</taxon>
        <taxon>Rhabditina</taxon>
        <taxon>Rhabditomorpha</taxon>
        <taxon>Rhabditoidea</taxon>
        <taxon>Rhabditidae</taxon>
        <taxon>Peloderinae</taxon>
        <taxon>Caenorhabditis</taxon>
    </lineage>
</organism>
<dbReference type="Proteomes" id="UP000494206">
    <property type="component" value="Unassembled WGS sequence"/>
</dbReference>
<feature type="compositionally biased region" description="Polar residues" evidence="1">
    <location>
        <begin position="35"/>
        <end position="44"/>
    </location>
</feature>
<reference evidence="2 3" key="1">
    <citation type="submission" date="2020-04" db="EMBL/GenBank/DDBJ databases">
        <authorList>
            <person name="Laetsch R D."/>
            <person name="Stevens L."/>
            <person name="Kumar S."/>
            <person name="Blaxter L. M."/>
        </authorList>
    </citation>
    <scope>NUCLEOTIDE SEQUENCE [LARGE SCALE GENOMIC DNA]</scope>
</reference>
<evidence type="ECO:0000313" key="2">
    <source>
        <dbReference type="EMBL" id="CAB3409703.1"/>
    </source>
</evidence>
<proteinExistence type="predicted"/>
<accession>A0A8S1F1A5</accession>
<feature type="compositionally biased region" description="Basic and acidic residues" evidence="1">
    <location>
        <begin position="14"/>
        <end position="25"/>
    </location>
</feature>
<name>A0A8S1F1A5_9PELO</name>
<feature type="compositionally biased region" description="Low complexity" evidence="1">
    <location>
        <begin position="53"/>
        <end position="68"/>
    </location>
</feature>
<dbReference type="EMBL" id="CADEPM010000009">
    <property type="protein sequence ID" value="CAB3409703.1"/>
    <property type="molecule type" value="Genomic_DNA"/>
</dbReference>
<sequence>MGIVNSLIFPKFPEECSKTNSRGKESFGPPGAKKTVSNSVTTDSSEIKYLEKTGPPTVLGPTPGNVPVKNPLSNYPTIKPPKDTNEKVASDLSEYDTLAMAPDVFGEKKSKK</sequence>
<gene>
    <name evidence="2" type="ORF">CBOVIS_LOCUS11322</name>
</gene>
<keyword evidence="3" id="KW-1185">Reference proteome</keyword>
<dbReference type="AlphaFoldDB" id="A0A8S1F1A5"/>
<protein>
    <submittedName>
        <fullName evidence="2">Uncharacterized protein</fullName>
    </submittedName>
</protein>
<feature type="region of interest" description="Disordered" evidence="1">
    <location>
        <begin position="14"/>
        <end position="88"/>
    </location>
</feature>